<dbReference type="InterPro" id="IPR022233">
    <property type="entry name" value="TRAPPC10/Trs130_C"/>
</dbReference>
<evidence type="ECO:0000313" key="7">
    <source>
        <dbReference type="EMBL" id="EKM55480.1"/>
    </source>
</evidence>
<comment type="subcellular location">
    <subcellularLocation>
        <location evidence="1">Golgi apparatus</location>
    </subcellularLocation>
</comment>
<dbReference type="Pfam" id="PF23274">
    <property type="entry name" value="DUF7077"/>
    <property type="match status" value="1"/>
</dbReference>
<dbReference type="PANTHER" id="PTHR13251">
    <property type="entry name" value="EPILEPSY HOLOPROSENCEPHALY CANDIDATE 1/TMEM1"/>
    <property type="match status" value="1"/>
</dbReference>
<dbReference type="InterPro" id="IPR045126">
    <property type="entry name" value="TRAPPC10/Trs130"/>
</dbReference>
<organism evidence="7 8">
    <name type="scientific">Phanerochaete carnosa (strain HHB-10118-sp)</name>
    <name type="common">White-rot fungus</name>
    <name type="synonym">Peniophora carnosa</name>
    <dbReference type="NCBI Taxonomy" id="650164"/>
    <lineage>
        <taxon>Eukaryota</taxon>
        <taxon>Fungi</taxon>
        <taxon>Dikarya</taxon>
        <taxon>Basidiomycota</taxon>
        <taxon>Agaricomycotina</taxon>
        <taxon>Agaricomycetes</taxon>
        <taxon>Polyporales</taxon>
        <taxon>Phanerochaetaceae</taxon>
        <taxon>Phanerochaete</taxon>
    </lineage>
</organism>
<evidence type="ECO:0008006" key="9">
    <source>
        <dbReference type="Google" id="ProtNLM"/>
    </source>
</evidence>
<keyword evidence="2" id="KW-0813">Transport</keyword>
<dbReference type="Pfam" id="PF12584">
    <property type="entry name" value="TRAPPC10"/>
    <property type="match status" value="1"/>
</dbReference>
<evidence type="ECO:0000256" key="3">
    <source>
        <dbReference type="ARBA" id="ARBA00023034"/>
    </source>
</evidence>
<dbReference type="InterPro" id="IPR056913">
    <property type="entry name" value="TRAPPC10/Trs130_N"/>
</dbReference>
<feature type="domain" description="DUF7077" evidence="6">
    <location>
        <begin position="707"/>
        <end position="816"/>
    </location>
</feature>
<dbReference type="GO" id="GO:0006891">
    <property type="term" value="P:intra-Golgi vesicle-mediated transport"/>
    <property type="evidence" value="ECO:0007669"/>
    <property type="project" value="TreeGrafter"/>
</dbReference>
<reference evidence="7 8" key="1">
    <citation type="journal article" date="2012" name="BMC Genomics">
        <title>Comparative genomics of the white-rot fungi, Phanerochaete carnosa and P. chrysosporium, to elucidate the genetic basis of the distinct wood types they colonize.</title>
        <authorList>
            <person name="Suzuki H."/>
            <person name="MacDonald J."/>
            <person name="Syed K."/>
            <person name="Salamov A."/>
            <person name="Hori C."/>
            <person name="Aerts A."/>
            <person name="Henrissat B."/>
            <person name="Wiebenga A."/>
            <person name="vanKuyk P.A."/>
            <person name="Barry K."/>
            <person name="Lindquist E."/>
            <person name="LaButti K."/>
            <person name="Lapidus A."/>
            <person name="Lucas S."/>
            <person name="Coutinho P."/>
            <person name="Gong Y."/>
            <person name="Samejima M."/>
            <person name="Mahadevan R."/>
            <person name="Abou-Zaid M."/>
            <person name="de Vries R.P."/>
            <person name="Igarashi K."/>
            <person name="Yadav J.S."/>
            <person name="Grigoriev I.V."/>
            <person name="Master E.R."/>
        </authorList>
    </citation>
    <scope>NUCLEOTIDE SEQUENCE [LARGE SCALE GENOMIC DNA]</scope>
    <source>
        <strain evidence="7 8">HHB-10118-sp</strain>
    </source>
</reference>
<dbReference type="OrthoDB" id="10256906at2759"/>
<sequence>MSGPQRATITYTAPPSFLSTGLWKQVHIALQAQVPLRNLHWKSTSRPTIRTIQELYVNLVAVDALRDEHTSQVPQTILEKPLLNAYIIMCEDTETYKNILKKQIKDWHTTAVHRKHQEWLIIHIVPPDSKSTSARIFQVKASVLDKIKADFNVDRKDRCVQLIWSPGYDNPAAWAELINKVKEGILSAFDSAITQREEEVRRSEGQRQMPGWNFCTYFILKESLASSFEGMNLHEEALLVYDELEVLFFQVLRDKNLSWFGTLASPTRNDDSAPLLSVTRKPYRDLILANSISVLDFRVYLLANQCAIFSSMGRVVEVGRKAVTFLRTFMWRLREIKDQLPPHFVESWTYSSALSVVDQCNGWARSAEMTKPALAAFNAVRGELVELARHQLDILGIDFGFLPCQPPFTDALPKARPEKTPSATPDSLSAISNTDLRSALQDQEAFFESYIGLTNQAIELYASAGRRKFALRMHGSLAALDVVRGRLSNAMQTYTSLPAHYSPHGWTSLEAFMLTRALDLHDSVAKPHDKDWLLILLEYLKAYVQDLGKALLITKDDHVAYTSSLVQALREAASSIETDMIQPDHPAISLSISETGAKLSETRDGALLAVKVKNYLPCDIPVDEISVVLQGCEGNKLTFSEKIETLPPGNSVLMLFCPSATVGTYSLYSGQAQIARLMLQWLRVPGNTKSQKAKLPPVLVRVPRDLRALDVKLCQPEMVQLGAPPKVVLALNTGRNDVSKAMIRLVAPAGVQFHVDQAQLETEEDDLTFETVDNSMILLNMLKDTTIRMSVPHTDASAFHAVRVVVTITYVTAKESTITRTVHLPRVVQTALPLAVNVEDFFRGTRLFTRFTLSSTSHQHVRIKEMELRSTNANDDGLKITKSMVQQSGVITVTPEQPGRFLFQLDSKKGKGRDLLHLHITYRMLREEVEYFIEAAVDEALAAKPSTTIHRDFLVNAFVQALEQNASWVELYGITGELNVPSLPADDETSEVLQVLKRGQRPEDNEESWRKIVIPLDVPQMHILAAARLCIPPSISSSPNPSPTPLPLYAGQPISATLTIETSFHWAPIEDLDKDSYVMQFDVEEMTKDWLVSGRKRGDFVAKDGQTFEVPITLIALHHGKLPLPKVAVQALPVSTEGRMRSVTTPSCETHQLHGAEKALVLPRGGRTTFVISMGDGLAS</sequence>
<accession>K5W8H1</accession>
<protein>
    <recommendedName>
        <fullName evidence="9">Trafficking protein particle complex subunit 10</fullName>
    </recommendedName>
</protein>
<evidence type="ECO:0000256" key="1">
    <source>
        <dbReference type="ARBA" id="ARBA00004555"/>
    </source>
</evidence>
<keyword evidence="3" id="KW-0333">Golgi apparatus</keyword>
<dbReference type="InParanoid" id="K5W8H1"/>
<dbReference type="GO" id="GO:1990071">
    <property type="term" value="C:TRAPPII protein complex"/>
    <property type="evidence" value="ECO:0007669"/>
    <property type="project" value="InterPro"/>
</dbReference>
<evidence type="ECO:0000256" key="2">
    <source>
        <dbReference type="ARBA" id="ARBA00022448"/>
    </source>
</evidence>
<dbReference type="HOGENOM" id="CLU_004654_0_0_1"/>
<gene>
    <name evidence="7" type="ORF">PHACADRAFT_143869</name>
</gene>
<evidence type="ECO:0000259" key="4">
    <source>
        <dbReference type="Pfam" id="PF12584"/>
    </source>
</evidence>
<name>K5W8H1_PHACS</name>
<dbReference type="AlphaFoldDB" id="K5W8H1"/>
<proteinExistence type="predicted"/>
<dbReference type="InterPro" id="IPR055505">
    <property type="entry name" value="DUF7077"/>
</dbReference>
<dbReference type="STRING" id="650164.K5W8H1"/>
<keyword evidence="8" id="KW-1185">Reference proteome</keyword>
<evidence type="ECO:0000259" key="5">
    <source>
        <dbReference type="Pfam" id="PF23036"/>
    </source>
</evidence>
<dbReference type="RefSeq" id="XP_007395804.1">
    <property type="nucleotide sequence ID" value="XM_007395742.1"/>
</dbReference>
<dbReference type="GO" id="GO:0034498">
    <property type="term" value="P:early endosome to Golgi transport"/>
    <property type="evidence" value="ECO:0007669"/>
    <property type="project" value="TreeGrafter"/>
</dbReference>
<dbReference type="PANTHER" id="PTHR13251:SF3">
    <property type="entry name" value="TRAFFICKING PROTEIN PARTICLE COMPLEX SUBUNIT 10"/>
    <property type="match status" value="1"/>
</dbReference>
<dbReference type="GeneID" id="18908610"/>
<feature type="domain" description="TRAPPC10/Trs130 N-terminal" evidence="5">
    <location>
        <begin position="19"/>
        <end position="318"/>
    </location>
</feature>
<feature type="domain" description="TRAPPC10/Trs130 C-terminal" evidence="4">
    <location>
        <begin position="1015"/>
        <end position="1162"/>
    </location>
</feature>
<evidence type="ECO:0000259" key="6">
    <source>
        <dbReference type="Pfam" id="PF23274"/>
    </source>
</evidence>
<dbReference type="Proteomes" id="UP000008370">
    <property type="component" value="Unassembled WGS sequence"/>
</dbReference>
<dbReference type="GO" id="GO:0005829">
    <property type="term" value="C:cytosol"/>
    <property type="evidence" value="ECO:0007669"/>
    <property type="project" value="GOC"/>
</dbReference>
<dbReference type="Pfam" id="PF23036">
    <property type="entry name" value="TRAPPC10_1st"/>
    <property type="match status" value="1"/>
</dbReference>
<evidence type="ECO:0000313" key="8">
    <source>
        <dbReference type="Proteomes" id="UP000008370"/>
    </source>
</evidence>
<dbReference type="EMBL" id="JH930472">
    <property type="protein sequence ID" value="EKM55480.1"/>
    <property type="molecule type" value="Genomic_DNA"/>
</dbReference>
<dbReference type="KEGG" id="pco:PHACADRAFT_143869"/>